<dbReference type="Gene3D" id="2.60.40.10">
    <property type="entry name" value="Immunoglobulins"/>
    <property type="match status" value="1"/>
</dbReference>
<sequence length="738" mass="74906">MVQRRPPLPRTLRALCAVLPVAALLVPLAAAPAVPATLRGAGTQRPIGPDPAVNLLTHGNLTMAANSVLTCDDSDGSPCNDTEGSNNNRTMYVKSDPNAPGDNASAADLVVPAGATVLSARLYWQFNPVNTSTMGGHSGDIALGDKVYWKVPGGSSYQQLTADTYDWFDQRTGGTPTLLAGAGVKDVTAEVRAAGPGSYTVADIQACDGRSSSADGGGSNVGCWGGWSLVVAYQNAADPLRYLNVWDGFQLLRTPDNLATITLGGIRTPATTAPAAATLGVVVGDGDVQISGDQLSVGSGTADLTPLPMPGPTGVVTDNAFASRIDRVAADGTGTNTTTRDPNPVDNYGYDARTIDVTGRIPAAATQAVLRVNGSGDALHPQAAWLALDALEPDLRITKANSPAGTTDDDPPGDVEPGDTVGYSFDVANRHADGGTADLDTATDVTVTDRLPAGTTYQSGSNPDCTAAGQTVTCAVPDLAPGATANVAFRVTVDQDAAGGTRLDDTATLDFKGSQTRRAQTRTSNTVRNTVVDRPRYRIEKTASPSSTTPGGTVGYRVTVTNTGRVPANGVTLDDDLSGVLADAAYRGDATADLGTATVTGTTLHWAGDLPVGATATLTYSVTVAPALTADTRLTNTVTSSTHRNNCAAGSTDPACGATVTVTVPPPSPSPSTSAGPSPSASPSPHPSGTPRPVPGPGTNGRLPETGGAGALPLVGLAALGCVLAGLMVLATKSRRRR</sequence>
<dbReference type="Pfam" id="PF01345">
    <property type="entry name" value="DUF11"/>
    <property type="match status" value="1"/>
</dbReference>
<dbReference type="Proteomes" id="UP001500897">
    <property type="component" value="Unassembled WGS sequence"/>
</dbReference>
<feature type="chain" id="PRO_5047514981" description="Repeat protein (TIGR01451 family)" evidence="3">
    <location>
        <begin position="33"/>
        <end position="738"/>
    </location>
</feature>
<evidence type="ECO:0000313" key="6">
    <source>
        <dbReference type="EMBL" id="GAA2104991.1"/>
    </source>
</evidence>
<name>A0ABN2X4N7_9ACTN</name>
<dbReference type="InterPro" id="IPR001434">
    <property type="entry name" value="OmcB-like_DUF11"/>
</dbReference>
<gene>
    <name evidence="6" type="ORF">GCM10009759_41720</name>
</gene>
<feature type="transmembrane region" description="Helical" evidence="2">
    <location>
        <begin position="710"/>
        <end position="731"/>
    </location>
</feature>
<dbReference type="PANTHER" id="PTHR34819:SF3">
    <property type="entry name" value="CELL SURFACE PROTEIN"/>
    <property type="match status" value="1"/>
</dbReference>
<comment type="caution">
    <text evidence="6">The sequence shown here is derived from an EMBL/GenBank/DDBJ whole genome shotgun (WGS) entry which is preliminary data.</text>
</comment>
<feature type="domain" description="DUF7927" evidence="5">
    <location>
        <begin position="538"/>
        <end position="656"/>
    </location>
</feature>
<evidence type="ECO:0000313" key="7">
    <source>
        <dbReference type="Proteomes" id="UP001500897"/>
    </source>
</evidence>
<feature type="compositionally biased region" description="Polar residues" evidence="1">
    <location>
        <begin position="638"/>
        <end position="649"/>
    </location>
</feature>
<dbReference type="Pfam" id="PF25549">
    <property type="entry name" value="DUF7927"/>
    <property type="match status" value="1"/>
</dbReference>
<dbReference type="InterPro" id="IPR057687">
    <property type="entry name" value="DUF7927"/>
</dbReference>
<evidence type="ECO:0000256" key="2">
    <source>
        <dbReference type="SAM" id="Phobius"/>
    </source>
</evidence>
<dbReference type="InterPro" id="IPR013783">
    <property type="entry name" value="Ig-like_fold"/>
</dbReference>
<dbReference type="EMBL" id="BAAANS010000027">
    <property type="protein sequence ID" value="GAA2104991.1"/>
    <property type="molecule type" value="Genomic_DNA"/>
</dbReference>
<dbReference type="RefSeq" id="WP_344553914.1">
    <property type="nucleotide sequence ID" value="NZ_BAAANS010000027.1"/>
</dbReference>
<accession>A0ABN2X4N7</accession>
<evidence type="ECO:0000259" key="4">
    <source>
        <dbReference type="Pfam" id="PF01345"/>
    </source>
</evidence>
<keyword evidence="2" id="KW-0472">Membrane</keyword>
<keyword evidence="3" id="KW-0732">Signal</keyword>
<evidence type="ECO:0008006" key="8">
    <source>
        <dbReference type="Google" id="ProtNLM"/>
    </source>
</evidence>
<keyword evidence="2" id="KW-0812">Transmembrane</keyword>
<dbReference type="InterPro" id="IPR047589">
    <property type="entry name" value="DUF11_rpt"/>
</dbReference>
<dbReference type="PANTHER" id="PTHR34819">
    <property type="entry name" value="LARGE CYSTEINE-RICH PERIPLASMIC PROTEIN OMCB"/>
    <property type="match status" value="1"/>
</dbReference>
<dbReference type="NCBIfam" id="TIGR01451">
    <property type="entry name" value="B_ant_repeat"/>
    <property type="match status" value="2"/>
</dbReference>
<reference evidence="6 7" key="1">
    <citation type="journal article" date="2019" name="Int. J. Syst. Evol. Microbiol.">
        <title>The Global Catalogue of Microorganisms (GCM) 10K type strain sequencing project: providing services to taxonomists for standard genome sequencing and annotation.</title>
        <authorList>
            <consortium name="The Broad Institute Genomics Platform"/>
            <consortium name="The Broad Institute Genome Sequencing Center for Infectious Disease"/>
            <person name="Wu L."/>
            <person name="Ma J."/>
        </authorList>
    </citation>
    <scope>NUCLEOTIDE SEQUENCE [LARGE SCALE GENOMIC DNA]</scope>
    <source>
        <strain evidence="6 7">JCM 14559</strain>
    </source>
</reference>
<feature type="compositionally biased region" description="Pro residues" evidence="1">
    <location>
        <begin position="680"/>
        <end position="696"/>
    </location>
</feature>
<keyword evidence="7" id="KW-1185">Reference proteome</keyword>
<evidence type="ECO:0000256" key="1">
    <source>
        <dbReference type="SAM" id="MobiDB-lite"/>
    </source>
</evidence>
<proteinExistence type="predicted"/>
<feature type="region of interest" description="Disordered" evidence="1">
    <location>
        <begin position="638"/>
        <end position="707"/>
    </location>
</feature>
<keyword evidence="2" id="KW-1133">Transmembrane helix</keyword>
<protein>
    <recommendedName>
        <fullName evidence="8">Repeat protein (TIGR01451 family)</fullName>
    </recommendedName>
</protein>
<dbReference type="InterPro" id="IPR051172">
    <property type="entry name" value="Chlamydia_OmcB"/>
</dbReference>
<feature type="domain" description="DUF11" evidence="4">
    <location>
        <begin position="414"/>
        <end position="509"/>
    </location>
</feature>
<evidence type="ECO:0000256" key="3">
    <source>
        <dbReference type="SAM" id="SignalP"/>
    </source>
</evidence>
<evidence type="ECO:0000259" key="5">
    <source>
        <dbReference type="Pfam" id="PF25549"/>
    </source>
</evidence>
<organism evidence="6 7">
    <name type="scientific">Kitasatospora saccharophila</name>
    <dbReference type="NCBI Taxonomy" id="407973"/>
    <lineage>
        <taxon>Bacteria</taxon>
        <taxon>Bacillati</taxon>
        <taxon>Actinomycetota</taxon>
        <taxon>Actinomycetes</taxon>
        <taxon>Kitasatosporales</taxon>
        <taxon>Streptomycetaceae</taxon>
        <taxon>Kitasatospora</taxon>
    </lineage>
</organism>
<feature type="region of interest" description="Disordered" evidence="1">
    <location>
        <begin position="399"/>
        <end position="421"/>
    </location>
</feature>
<feature type="signal peptide" evidence="3">
    <location>
        <begin position="1"/>
        <end position="32"/>
    </location>
</feature>
<feature type="compositionally biased region" description="Acidic residues" evidence="1">
    <location>
        <begin position="407"/>
        <end position="417"/>
    </location>
</feature>